<evidence type="ECO:0000256" key="7">
    <source>
        <dbReference type="ARBA" id="ARBA00049244"/>
    </source>
</evidence>
<evidence type="ECO:0000256" key="1">
    <source>
        <dbReference type="ARBA" id="ARBA00012417"/>
    </source>
</evidence>
<dbReference type="Gene3D" id="3.40.50.300">
    <property type="entry name" value="P-loop containing nucleotide triphosphate hydrolases"/>
    <property type="match status" value="1"/>
</dbReference>
<dbReference type="GeneID" id="88224223"/>
<dbReference type="Gene3D" id="1.20.272.10">
    <property type="match status" value="1"/>
</dbReference>
<dbReference type="GO" id="GO:0003677">
    <property type="term" value="F:DNA binding"/>
    <property type="evidence" value="ECO:0007669"/>
    <property type="project" value="InterPro"/>
</dbReference>
<keyword evidence="5" id="KW-0235">DNA replication</keyword>
<evidence type="ECO:0000256" key="2">
    <source>
        <dbReference type="ARBA" id="ARBA00014363"/>
    </source>
</evidence>
<evidence type="ECO:0000256" key="5">
    <source>
        <dbReference type="ARBA" id="ARBA00022705"/>
    </source>
</evidence>
<keyword evidence="3 9" id="KW-0808">Transferase</keyword>
<sequence>MSDPIGRYPWLAPARRRLRAYLEAGRLPQGLLISGAAGVGKGVLADDFARRLLCASPPAEGACGTCHACRLVVAGNHPDYLHIEPEEAGKRITVELVRRLIDRLSLKPQYGASRVVVIRPAHAMNMAAANSLLKTLEEPDPHTLFLLISERPAQLPATVLSRCQRLDVRLPEREEALRWLRGQGVGEEAEALLAMAGGAPVRAVELHGGGDLAQRRRMLFDDWVAVLRDESDPLAVAERWAKEDGETVLIWLRGWIADLIRISSTEASVPLRLANADLEPGLRKAAAGLDLRALFACLDGVDAARRNLEGQANRQLVMEEILINWNRSRPRGARH</sequence>
<evidence type="ECO:0000313" key="9">
    <source>
        <dbReference type="EMBL" id="AAU91792.1"/>
    </source>
</evidence>
<dbReference type="eggNOG" id="COG0470">
    <property type="taxonomic scope" value="Bacteria"/>
</dbReference>
<dbReference type="SUPFAM" id="SSF52540">
    <property type="entry name" value="P-loop containing nucleoside triphosphate hydrolases"/>
    <property type="match status" value="1"/>
</dbReference>
<evidence type="ECO:0000313" key="10">
    <source>
        <dbReference type="Proteomes" id="UP000006821"/>
    </source>
</evidence>
<dbReference type="STRING" id="243233.MCA1995"/>
<dbReference type="Pfam" id="PF13177">
    <property type="entry name" value="DNA_pol3_delta2"/>
    <property type="match status" value="1"/>
</dbReference>
<dbReference type="PANTHER" id="PTHR11669">
    <property type="entry name" value="REPLICATION FACTOR C / DNA POLYMERASE III GAMMA-TAU SUBUNIT"/>
    <property type="match status" value="1"/>
</dbReference>
<dbReference type="InterPro" id="IPR050238">
    <property type="entry name" value="DNA_Rep/Repair_Clamp_Loader"/>
</dbReference>
<dbReference type="InterPro" id="IPR015199">
    <property type="entry name" value="DNA_pol_III_delta_C"/>
</dbReference>
<accession>Q606M1</accession>
<dbReference type="InterPro" id="IPR004622">
    <property type="entry name" value="DNA_pol_HolB"/>
</dbReference>
<evidence type="ECO:0000256" key="6">
    <source>
        <dbReference type="ARBA" id="ARBA00022932"/>
    </source>
</evidence>
<keyword evidence="6" id="KW-0239">DNA-directed DNA polymerase</keyword>
<dbReference type="KEGG" id="mca:MCA1995"/>
<dbReference type="NCBIfam" id="TIGR00678">
    <property type="entry name" value="holB"/>
    <property type="match status" value="1"/>
</dbReference>
<evidence type="ECO:0000256" key="4">
    <source>
        <dbReference type="ARBA" id="ARBA00022695"/>
    </source>
</evidence>
<protein>
    <recommendedName>
        <fullName evidence="2">DNA polymerase III subunit delta'</fullName>
        <ecNumber evidence="1">2.7.7.7</ecNumber>
    </recommendedName>
</protein>
<dbReference type="GO" id="GO:0008408">
    <property type="term" value="F:3'-5' exonuclease activity"/>
    <property type="evidence" value="ECO:0007669"/>
    <property type="project" value="InterPro"/>
</dbReference>
<name>Q606M1_METCA</name>
<reference evidence="9 10" key="1">
    <citation type="journal article" date="2004" name="PLoS Biol.">
        <title>Genomic insights into methanotrophy: the complete genome sequence of Methylococcus capsulatus (Bath).</title>
        <authorList>
            <person name="Ward N.L."/>
            <person name="Larsen O."/>
            <person name="Sakwa J."/>
            <person name="Bruseth L."/>
            <person name="Khouri H.M."/>
            <person name="Durkin A.S."/>
            <person name="Dimitrov G."/>
            <person name="Jiang L."/>
            <person name="Scanlan D."/>
            <person name="Kang K.H."/>
            <person name="Lewis M.R."/>
            <person name="Nelson K.E."/>
            <person name="Methe B.A."/>
            <person name="Wu M."/>
            <person name="Heidelberg J.F."/>
            <person name="Paulsen I.T."/>
            <person name="Fouts D.E."/>
            <person name="Ravel J."/>
            <person name="Tettelin H."/>
            <person name="Ren Q."/>
            <person name="Read T.D."/>
            <person name="DeBoy R.T."/>
            <person name="Seshadri R."/>
            <person name="Salzberg S.L."/>
            <person name="Jensen H.B."/>
            <person name="Birkeland N.K."/>
            <person name="Nelson W.C."/>
            <person name="Dodson R.J."/>
            <person name="Grindhaug S.H."/>
            <person name="Holt I.E."/>
            <person name="Eidhammer I."/>
            <person name="Jonasen I."/>
            <person name="Vanaken S."/>
            <person name="Utterback T.R."/>
            <person name="Feldblyum T.V."/>
            <person name="Fraser C.M."/>
            <person name="Lillehaug J.R."/>
            <person name="Eisen J.A."/>
        </authorList>
    </citation>
    <scope>NUCLEOTIDE SEQUENCE [LARGE SCALE GENOMIC DNA]</scope>
    <source>
        <strain evidence="10">ATCC 33009 / NCIMB 11132 / Bath</strain>
    </source>
</reference>
<dbReference type="AlphaFoldDB" id="Q606M1"/>
<evidence type="ECO:0000259" key="8">
    <source>
        <dbReference type="Pfam" id="PF09115"/>
    </source>
</evidence>
<dbReference type="EC" id="2.7.7.7" evidence="1"/>
<feature type="domain" description="DNA polymerase III delta subunit C-terminal" evidence="8">
    <location>
        <begin position="213"/>
        <end position="326"/>
    </location>
</feature>
<dbReference type="Pfam" id="PF09115">
    <property type="entry name" value="DNApol3-delta_C"/>
    <property type="match status" value="1"/>
</dbReference>
<evidence type="ECO:0000256" key="3">
    <source>
        <dbReference type="ARBA" id="ARBA00022679"/>
    </source>
</evidence>
<dbReference type="HOGENOM" id="CLU_006229_4_3_6"/>
<dbReference type="PANTHER" id="PTHR11669:SF8">
    <property type="entry name" value="DNA POLYMERASE III SUBUNIT DELTA"/>
    <property type="match status" value="1"/>
</dbReference>
<dbReference type="InterPro" id="IPR027417">
    <property type="entry name" value="P-loop_NTPase"/>
</dbReference>
<gene>
    <name evidence="9" type="primary">holB</name>
    <name evidence="9" type="ordered locus">MCA1995</name>
</gene>
<dbReference type="RefSeq" id="WP_010961240.1">
    <property type="nucleotide sequence ID" value="NC_002977.6"/>
</dbReference>
<organism evidence="9 10">
    <name type="scientific">Methylococcus capsulatus (strain ATCC 33009 / NCIMB 11132 / Bath)</name>
    <dbReference type="NCBI Taxonomy" id="243233"/>
    <lineage>
        <taxon>Bacteria</taxon>
        <taxon>Pseudomonadati</taxon>
        <taxon>Pseudomonadota</taxon>
        <taxon>Gammaproteobacteria</taxon>
        <taxon>Methylococcales</taxon>
        <taxon>Methylococcaceae</taxon>
        <taxon>Methylococcus</taxon>
    </lineage>
</organism>
<dbReference type="Proteomes" id="UP000006821">
    <property type="component" value="Chromosome"/>
</dbReference>
<dbReference type="EMBL" id="AE017282">
    <property type="protein sequence ID" value="AAU91792.1"/>
    <property type="molecule type" value="Genomic_DNA"/>
</dbReference>
<dbReference type="GO" id="GO:0003887">
    <property type="term" value="F:DNA-directed DNA polymerase activity"/>
    <property type="evidence" value="ECO:0007669"/>
    <property type="project" value="UniProtKB-KW"/>
</dbReference>
<comment type="catalytic activity">
    <reaction evidence="7">
        <text>DNA(n) + a 2'-deoxyribonucleoside 5'-triphosphate = DNA(n+1) + diphosphate</text>
        <dbReference type="Rhea" id="RHEA:22508"/>
        <dbReference type="Rhea" id="RHEA-COMP:17339"/>
        <dbReference type="Rhea" id="RHEA-COMP:17340"/>
        <dbReference type="ChEBI" id="CHEBI:33019"/>
        <dbReference type="ChEBI" id="CHEBI:61560"/>
        <dbReference type="ChEBI" id="CHEBI:173112"/>
        <dbReference type="EC" id="2.7.7.7"/>
    </reaction>
</comment>
<dbReference type="GO" id="GO:0006261">
    <property type="term" value="P:DNA-templated DNA replication"/>
    <property type="evidence" value="ECO:0007669"/>
    <property type="project" value="TreeGrafter"/>
</dbReference>
<keyword evidence="4 9" id="KW-0548">Nucleotidyltransferase</keyword>
<proteinExistence type="predicted"/>
<dbReference type="GO" id="GO:0009360">
    <property type="term" value="C:DNA polymerase III complex"/>
    <property type="evidence" value="ECO:0007669"/>
    <property type="project" value="InterPro"/>
</dbReference>